<comment type="caution">
    <text evidence="2">The sequence shown here is derived from an EMBL/GenBank/DDBJ whole genome shotgun (WGS) entry which is preliminary data.</text>
</comment>
<name>A0A2A4HMD2_9GAMM</name>
<accession>A0A2A4HMD2</accession>
<dbReference type="Gene3D" id="3.10.180.10">
    <property type="entry name" value="2,3-Dihydroxybiphenyl 1,2-Dioxygenase, domain 1"/>
    <property type="match status" value="1"/>
</dbReference>
<sequence>MKMVAPLEVGICCQNLEALKRFYIEQLAFIETSYFQITADKAGDTGLTKGAYQVVRLQSPYGERLKLLEPQTAPITANHSDTILERKGNVYLTFIVDDLAAMLAKLKKIGAELLSGDEIVEVRPGTYLIFARDPEGNIIEFVEYSDILGYRPDLVGK</sequence>
<reference evidence="3" key="1">
    <citation type="submission" date="2017-09" db="EMBL/GenBank/DDBJ databases">
        <authorList>
            <person name="Cho G.-S."/>
            <person name="Oguntoyinbo F.A."/>
            <person name="Cnockaert M."/>
            <person name="Kabisch J."/>
            <person name="Neve H."/>
            <person name="Bockelmann W."/>
            <person name="Wenning M."/>
            <person name="Franz C.M."/>
            <person name="Vandamme P."/>
        </authorList>
    </citation>
    <scope>NUCLEOTIDE SEQUENCE [LARGE SCALE GENOMIC DNA]</scope>
    <source>
        <strain evidence="3">MBT G8648</strain>
    </source>
</reference>
<gene>
    <name evidence="2" type="ORF">CPA45_08050</name>
</gene>
<protein>
    <submittedName>
        <fullName evidence="2">Glyoxalase/bleomycin resistance/extradiol dioxygenase family protein</fullName>
    </submittedName>
</protein>
<dbReference type="Proteomes" id="UP000218677">
    <property type="component" value="Unassembled WGS sequence"/>
</dbReference>
<evidence type="ECO:0000313" key="2">
    <source>
        <dbReference type="EMBL" id="PCF96062.1"/>
    </source>
</evidence>
<dbReference type="PROSITE" id="PS51819">
    <property type="entry name" value="VOC"/>
    <property type="match status" value="1"/>
</dbReference>
<keyword evidence="2" id="KW-0560">Oxidoreductase</keyword>
<dbReference type="AlphaFoldDB" id="A0A2A4HMD2"/>
<dbReference type="InterPro" id="IPR029068">
    <property type="entry name" value="Glyas_Bleomycin-R_OHBP_Dase"/>
</dbReference>
<dbReference type="EMBL" id="NWUX01000005">
    <property type="protein sequence ID" value="PCF96062.1"/>
    <property type="molecule type" value="Genomic_DNA"/>
</dbReference>
<dbReference type="OrthoDB" id="9812656at2"/>
<evidence type="ECO:0000259" key="1">
    <source>
        <dbReference type="PROSITE" id="PS51819"/>
    </source>
</evidence>
<feature type="domain" description="VOC" evidence="1">
    <location>
        <begin position="5"/>
        <end position="144"/>
    </location>
</feature>
<dbReference type="GO" id="GO:0051213">
    <property type="term" value="F:dioxygenase activity"/>
    <property type="evidence" value="ECO:0007669"/>
    <property type="project" value="UniProtKB-KW"/>
</dbReference>
<proteinExistence type="predicted"/>
<evidence type="ECO:0000313" key="3">
    <source>
        <dbReference type="Proteomes" id="UP000218677"/>
    </source>
</evidence>
<keyword evidence="3" id="KW-1185">Reference proteome</keyword>
<dbReference type="CDD" id="cd06587">
    <property type="entry name" value="VOC"/>
    <property type="match status" value="1"/>
</dbReference>
<organism evidence="2 3">
    <name type="scientific">Vreelandella nigrificans</name>
    <dbReference type="NCBI Taxonomy" id="2042704"/>
    <lineage>
        <taxon>Bacteria</taxon>
        <taxon>Pseudomonadati</taxon>
        <taxon>Pseudomonadota</taxon>
        <taxon>Gammaproteobacteria</taxon>
        <taxon>Oceanospirillales</taxon>
        <taxon>Halomonadaceae</taxon>
        <taxon>Vreelandella</taxon>
    </lineage>
</organism>
<dbReference type="RefSeq" id="WP_096651049.1">
    <property type="nucleotide sequence ID" value="NZ_NWUX01000005.1"/>
</dbReference>
<dbReference type="InterPro" id="IPR004360">
    <property type="entry name" value="Glyas_Fos-R_dOase_dom"/>
</dbReference>
<keyword evidence="2" id="KW-0223">Dioxygenase</keyword>
<dbReference type="Pfam" id="PF00903">
    <property type="entry name" value="Glyoxalase"/>
    <property type="match status" value="1"/>
</dbReference>
<dbReference type="SUPFAM" id="SSF54593">
    <property type="entry name" value="Glyoxalase/Bleomycin resistance protein/Dihydroxybiphenyl dioxygenase"/>
    <property type="match status" value="1"/>
</dbReference>
<dbReference type="InterPro" id="IPR037523">
    <property type="entry name" value="VOC_core"/>
</dbReference>